<sequence>MHYSQAKSTRRAQHRITRHVSWKELGPHLAPEPVLPHSCLTPTPTCRGFGVIWEWLRDLGMFSMEKTERLATFKDLKGRHTEDGTGLFSAAPAGRAQTN</sequence>
<name>A0AA35LAL4_9SAUR</name>
<reference evidence="1" key="1">
    <citation type="submission" date="2022-12" db="EMBL/GenBank/DDBJ databases">
        <authorList>
            <person name="Alioto T."/>
            <person name="Alioto T."/>
            <person name="Gomez Garrido J."/>
        </authorList>
    </citation>
    <scope>NUCLEOTIDE SEQUENCE</scope>
</reference>
<accession>A0AA35LAL4</accession>
<evidence type="ECO:0000313" key="1">
    <source>
        <dbReference type="EMBL" id="CAI5792282.1"/>
    </source>
</evidence>
<keyword evidence="2" id="KW-1185">Reference proteome</keyword>
<dbReference type="Proteomes" id="UP001178461">
    <property type="component" value="Chromosome 14"/>
</dbReference>
<organism evidence="1 2">
    <name type="scientific">Podarcis lilfordi</name>
    <name type="common">Lilford's wall lizard</name>
    <dbReference type="NCBI Taxonomy" id="74358"/>
    <lineage>
        <taxon>Eukaryota</taxon>
        <taxon>Metazoa</taxon>
        <taxon>Chordata</taxon>
        <taxon>Craniata</taxon>
        <taxon>Vertebrata</taxon>
        <taxon>Euteleostomi</taxon>
        <taxon>Lepidosauria</taxon>
        <taxon>Squamata</taxon>
        <taxon>Bifurcata</taxon>
        <taxon>Unidentata</taxon>
        <taxon>Episquamata</taxon>
        <taxon>Laterata</taxon>
        <taxon>Lacertibaenia</taxon>
        <taxon>Lacertidae</taxon>
        <taxon>Podarcis</taxon>
    </lineage>
</organism>
<evidence type="ECO:0000313" key="2">
    <source>
        <dbReference type="Proteomes" id="UP001178461"/>
    </source>
</evidence>
<dbReference type="AlphaFoldDB" id="A0AA35LAL4"/>
<protein>
    <submittedName>
        <fullName evidence="1">Uncharacterized protein</fullName>
    </submittedName>
</protein>
<gene>
    <name evidence="1" type="ORF">PODLI_1B034180</name>
</gene>
<proteinExistence type="predicted"/>
<dbReference type="EMBL" id="OX395139">
    <property type="protein sequence ID" value="CAI5792282.1"/>
    <property type="molecule type" value="Genomic_DNA"/>
</dbReference>